<dbReference type="RefSeq" id="WP_126126300.1">
    <property type="nucleotide sequence ID" value="NZ_CP034464.1"/>
</dbReference>
<dbReference type="Proteomes" id="UP000275663">
    <property type="component" value="Chromosome"/>
</dbReference>
<feature type="domain" description="Glycosyl transferase family 1" evidence="1">
    <location>
        <begin position="204"/>
        <end position="326"/>
    </location>
</feature>
<dbReference type="OrthoDB" id="433681at2"/>
<dbReference type="GO" id="GO:0016757">
    <property type="term" value="F:glycosyltransferase activity"/>
    <property type="evidence" value="ECO:0007669"/>
    <property type="project" value="InterPro"/>
</dbReference>
<name>A0A3S9HFM3_9BURK</name>
<protein>
    <submittedName>
        <fullName evidence="2">Glycosyltransferase family 1 protein</fullName>
    </submittedName>
</protein>
<dbReference type="Gene3D" id="3.40.50.2000">
    <property type="entry name" value="Glycogen Phosphorylase B"/>
    <property type="match status" value="1"/>
</dbReference>
<dbReference type="InterPro" id="IPR001296">
    <property type="entry name" value="Glyco_trans_1"/>
</dbReference>
<reference evidence="2 3" key="1">
    <citation type="journal article" date="2011" name="Int. J. Syst. Evol. Microbiol.">
        <title>Description of Undibacterium oligocarboniphilum sp. nov., isolated from purified water, and Undibacterium pigrum strain CCUG 49012 as the type strain of Undibacterium parvum sp. nov., and emended descriptions of the genus Undibacterium and the species Undibacterium pigrum.</title>
        <authorList>
            <person name="Eder W."/>
            <person name="Wanner G."/>
            <person name="Ludwig W."/>
            <person name="Busse H.J."/>
            <person name="Ziemke-Kageler F."/>
            <person name="Lang E."/>
        </authorList>
    </citation>
    <scope>NUCLEOTIDE SEQUENCE [LARGE SCALE GENOMIC DNA]</scope>
    <source>
        <strain evidence="2 3">DSM 23061</strain>
    </source>
</reference>
<dbReference type="AlphaFoldDB" id="A0A3S9HFM3"/>
<accession>A0A3S9HFM3</accession>
<dbReference type="Pfam" id="PF00534">
    <property type="entry name" value="Glycos_transf_1"/>
    <property type="match status" value="1"/>
</dbReference>
<gene>
    <name evidence="2" type="ORF">EJN92_02020</name>
</gene>
<keyword evidence="2" id="KW-0808">Transferase</keyword>
<proteinExistence type="predicted"/>
<dbReference type="SUPFAM" id="SSF53756">
    <property type="entry name" value="UDP-Glycosyltransferase/glycogen phosphorylase"/>
    <property type="match status" value="1"/>
</dbReference>
<organism evidence="2 3">
    <name type="scientific">Undibacterium parvum</name>
    <dbReference type="NCBI Taxonomy" id="401471"/>
    <lineage>
        <taxon>Bacteria</taxon>
        <taxon>Pseudomonadati</taxon>
        <taxon>Pseudomonadota</taxon>
        <taxon>Betaproteobacteria</taxon>
        <taxon>Burkholderiales</taxon>
        <taxon>Oxalobacteraceae</taxon>
        <taxon>Undibacterium</taxon>
    </lineage>
</organism>
<dbReference type="KEGG" id="upv:EJN92_02020"/>
<evidence type="ECO:0000313" key="2">
    <source>
        <dbReference type="EMBL" id="AZP10901.1"/>
    </source>
</evidence>
<dbReference type="CDD" id="cd03809">
    <property type="entry name" value="GT4_MtfB-like"/>
    <property type="match status" value="1"/>
</dbReference>
<dbReference type="EMBL" id="CP034464">
    <property type="protein sequence ID" value="AZP10901.1"/>
    <property type="molecule type" value="Genomic_DNA"/>
</dbReference>
<evidence type="ECO:0000313" key="3">
    <source>
        <dbReference type="Proteomes" id="UP000275663"/>
    </source>
</evidence>
<sequence length="387" mass="43021">MRENLIDVTRLLDCRMQERLPTGIDRVSLEYVRHFGDRSTVLLRFAGQWIELSIADSEKIIAVLLAGADNVNAVIRRVVVGSLMKSIGRSFSTPRFLFNTGPSGVAETDYARRLQGSALKQVFFLHDLIPITHPEYCRPGESLRHQNRVKTMLTLGHGVIAHSDATHVELVAYASKNNLPMPPSTVALLPAAGLSVANATAPIDVPYFLVLGTIEPRKNHSLLLLLWRQLIERFGAYTPRLVVIGQRGENCENIVDLLERCETLNGFVFEYSTCSDTELATWLQHARALLLPSFAEDYGMSLVDALSLGVPVIASDLPAFREIAGDVPEYVDPLDGKRWSELVLAYSQSDSPVRAAQCKKMLNFVAPTWAAHFDQVEVLMERLRAAK</sequence>
<evidence type="ECO:0000259" key="1">
    <source>
        <dbReference type="Pfam" id="PF00534"/>
    </source>
</evidence>
<dbReference type="PANTHER" id="PTHR46401:SF9">
    <property type="entry name" value="MANNOSYLTRANSFERASE A"/>
    <property type="match status" value="1"/>
</dbReference>
<dbReference type="PANTHER" id="PTHR46401">
    <property type="entry name" value="GLYCOSYLTRANSFERASE WBBK-RELATED"/>
    <property type="match status" value="1"/>
</dbReference>
<keyword evidence="3" id="KW-1185">Reference proteome</keyword>